<feature type="binding site" evidence="8">
    <location>
        <position position="291"/>
    </location>
    <ligand>
        <name>Mg(2+)</name>
        <dbReference type="ChEBI" id="CHEBI:18420"/>
    </ligand>
</feature>
<dbReference type="GO" id="GO:0005524">
    <property type="term" value="F:ATP binding"/>
    <property type="evidence" value="ECO:0007669"/>
    <property type="project" value="UniProtKB-UniRule"/>
</dbReference>
<dbReference type="NCBIfam" id="NF000658">
    <property type="entry name" value="PRK00029.1"/>
    <property type="match status" value="1"/>
</dbReference>
<dbReference type="AlphaFoldDB" id="I1YL30"/>
<keyword evidence="7 8" id="KW-0460">Magnesium</keyword>
<comment type="function">
    <text evidence="8">Nucleotidyltransferase involved in the post-translational modification of proteins. It can catalyze the addition of adenosine monophosphate (AMP) or uridine monophosphate (UMP) to a protein, resulting in modifications known as AMPylation and UMPylation.</text>
</comment>
<keyword evidence="4 8" id="KW-0479">Metal-binding</keyword>
<dbReference type="EC" id="2.7.7.-" evidence="8"/>
<evidence type="ECO:0000256" key="8">
    <source>
        <dbReference type="HAMAP-Rule" id="MF_00692"/>
    </source>
</evidence>
<dbReference type="EMBL" id="CP003380">
    <property type="protein sequence ID" value="AFJ03623.1"/>
    <property type="molecule type" value="Genomic_DNA"/>
</dbReference>
<feature type="binding site" evidence="8">
    <location>
        <position position="300"/>
    </location>
    <ligand>
        <name>ATP</name>
        <dbReference type="ChEBI" id="CHEBI:30616"/>
    </ligand>
</feature>
<dbReference type="Proteomes" id="UP000009145">
    <property type="component" value="Chromosome"/>
</dbReference>
<proteinExistence type="inferred from homology"/>
<keyword evidence="2 8" id="KW-0808">Transferase</keyword>
<feature type="binding site" evidence="8">
    <location>
        <position position="123"/>
    </location>
    <ligand>
        <name>ATP</name>
        <dbReference type="ChEBI" id="CHEBI:30616"/>
    </ligand>
</feature>
<comment type="catalytic activity">
    <reaction evidence="8">
        <text>L-tyrosyl-[protein] + UTP = O-(5'-uridylyl)-L-tyrosyl-[protein] + diphosphate</text>
        <dbReference type="Rhea" id="RHEA:83887"/>
        <dbReference type="Rhea" id="RHEA-COMP:10136"/>
        <dbReference type="Rhea" id="RHEA-COMP:20238"/>
        <dbReference type="ChEBI" id="CHEBI:33019"/>
        <dbReference type="ChEBI" id="CHEBI:46398"/>
        <dbReference type="ChEBI" id="CHEBI:46858"/>
        <dbReference type="ChEBI" id="CHEBI:90602"/>
    </reaction>
</comment>
<sequence>MMAMTNLTDTMLNPADSETRLNLQFNNRFVRELPADPDMENVRRQVLGACYSFVNPTQVRAPYLIAYSPEMATDIGLSADDCEDEWFTQVFAGNEQLAGMQPHAQCYGGHQFGNWAGQLGDGRAINLGEVPDQHGILQTLQLKGAGETPYSRSADGLAVLRSSVREFLCSEAMFHLGIPTTRALSLIGTGEQVMRDMFYDGRPKSEPGAVVCRVAPSFLRIGSYEIFSARQDVENLKKLVDFTICHHFPHLGEPNHETYLRWFREVCERSAKLVVDWMRVGFVHGVLNTDNTSILGLTIDYGPYGWIDDYDPDWTPNTTDADLKRYRFGHQAQIMQWNLLQLGNALYPLINESEPLRQILNDFVDDYTQKWQQMRADKLGLKQYHEASDKALNQRLQHILLLTETDMTLFYRQLAELPCESDTITDAELLSIIEVAWYAPKSVSQNDKTEIVAWLRQYQLRVREEGTSDAERKKAMNLINPKYVLRNYLAQQAIERAEKGDFSEIKTLLNVLRHPYDEQPAYQEYANKRPEWARHKPGCSMLSCSS</sequence>
<feature type="binding site" evidence="8">
    <location>
        <position position="220"/>
    </location>
    <ligand>
        <name>ATP</name>
        <dbReference type="ChEBI" id="CHEBI:30616"/>
    </ligand>
</feature>
<feature type="binding site" evidence="8">
    <location>
        <position position="143"/>
    </location>
    <ligand>
        <name>ATP</name>
        <dbReference type="ChEBI" id="CHEBI:30616"/>
    </ligand>
</feature>
<keyword evidence="3 8" id="KW-0548">Nucleotidyltransferase</keyword>
<feature type="binding site" evidence="8">
    <location>
        <position position="300"/>
    </location>
    <ligand>
        <name>Mg(2+)</name>
        <dbReference type="ChEBI" id="CHEBI:18420"/>
    </ligand>
</feature>
<comment type="similarity">
    <text evidence="1 8">Belongs to the SELO family.</text>
</comment>
<dbReference type="HOGENOM" id="CLU_010245_4_0_6"/>
<dbReference type="GO" id="GO:0030145">
    <property type="term" value="F:manganese ion binding"/>
    <property type="evidence" value="ECO:0007669"/>
    <property type="project" value="UniProtKB-UniRule"/>
</dbReference>
<protein>
    <recommendedName>
        <fullName evidence="8">Protein nucleotidyltransferase YdiU</fullName>
        <ecNumber evidence="8">2.7.7.-</ecNumber>
    </recommendedName>
    <alternativeName>
        <fullName evidence="8">Protein adenylyltransferase YdiU</fullName>
        <ecNumber evidence="8">2.7.7.108</ecNumber>
    </alternativeName>
    <alternativeName>
        <fullName evidence="8">Protein uridylyltransferase YdiU</fullName>
        <ecNumber evidence="8">2.7.7.-</ecNumber>
    </alternativeName>
</protein>
<comment type="catalytic activity">
    <reaction evidence="8">
        <text>L-seryl-[protein] + ATP = 3-O-(5'-adenylyl)-L-seryl-[protein] + diphosphate</text>
        <dbReference type="Rhea" id="RHEA:58120"/>
        <dbReference type="Rhea" id="RHEA-COMP:9863"/>
        <dbReference type="Rhea" id="RHEA-COMP:15073"/>
        <dbReference type="ChEBI" id="CHEBI:29999"/>
        <dbReference type="ChEBI" id="CHEBI:30616"/>
        <dbReference type="ChEBI" id="CHEBI:33019"/>
        <dbReference type="ChEBI" id="CHEBI:142516"/>
        <dbReference type="EC" id="2.7.7.108"/>
    </reaction>
</comment>
<evidence type="ECO:0000256" key="7">
    <source>
        <dbReference type="ARBA" id="ARBA00022842"/>
    </source>
</evidence>
<accession>I1YL30</accession>
<feature type="binding site" evidence="8">
    <location>
        <position position="155"/>
    </location>
    <ligand>
        <name>ATP</name>
        <dbReference type="ChEBI" id="CHEBI:30616"/>
    </ligand>
</feature>
<evidence type="ECO:0000313" key="9">
    <source>
        <dbReference type="EMBL" id="AFJ03623.1"/>
    </source>
</evidence>
<evidence type="ECO:0000256" key="6">
    <source>
        <dbReference type="ARBA" id="ARBA00022840"/>
    </source>
</evidence>
<feature type="binding site" evidence="8">
    <location>
        <position position="122"/>
    </location>
    <ligand>
        <name>ATP</name>
        <dbReference type="ChEBI" id="CHEBI:30616"/>
    </ligand>
</feature>
<organism evidence="9 10">
    <name type="scientific">Methylophaga frappieri (strain ATCC BAA-2434 / DSM 25690 / JAM7)</name>
    <dbReference type="NCBI Taxonomy" id="754477"/>
    <lineage>
        <taxon>Bacteria</taxon>
        <taxon>Pseudomonadati</taxon>
        <taxon>Pseudomonadota</taxon>
        <taxon>Gammaproteobacteria</taxon>
        <taxon>Thiotrichales</taxon>
        <taxon>Piscirickettsiaceae</taxon>
        <taxon>Methylophaga</taxon>
    </lineage>
</organism>
<keyword evidence="10" id="KW-1185">Reference proteome</keyword>
<evidence type="ECO:0000256" key="4">
    <source>
        <dbReference type="ARBA" id="ARBA00022723"/>
    </source>
</evidence>
<evidence type="ECO:0000256" key="5">
    <source>
        <dbReference type="ARBA" id="ARBA00022741"/>
    </source>
</evidence>
<comment type="cofactor">
    <cofactor evidence="8">
        <name>Mg(2+)</name>
        <dbReference type="ChEBI" id="CHEBI:18420"/>
    </cofactor>
    <cofactor evidence="8">
        <name>Mn(2+)</name>
        <dbReference type="ChEBI" id="CHEBI:29035"/>
    </cofactor>
</comment>
<feature type="binding site" evidence="8">
    <location>
        <position position="156"/>
    </location>
    <ligand>
        <name>ATP</name>
        <dbReference type="ChEBI" id="CHEBI:30616"/>
    </ligand>
</feature>
<dbReference type="Pfam" id="PF02696">
    <property type="entry name" value="SelO"/>
    <property type="match status" value="1"/>
</dbReference>
<dbReference type="InterPro" id="IPR003846">
    <property type="entry name" value="SelO"/>
</dbReference>
<comment type="catalytic activity">
    <reaction evidence="8">
        <text>L-threonyl-[protein] + ATP = 3-O-(5'-adenylyl)-L-threonyl-[protein] + diphosphate</text>
        <dbReference type="Rhea" id="RHEA:54292"/>
        <dbReference type="Rhea" id="RHEA-COMP:11060"/>
        <dbReference type="Rhea" id="RHEA-COMP:13847"/>
        <dbReference type="ChEBI" id="CHEBI:30013"/>
        <dbReference type="ChEBI" id="CHEBI:30616"/>
        <dbReference type="ChEBI" id="CHEBI:33019"/>
        <dbReference type="ChEBI" id="CHEBI:138113"/>
        <dbReference type="EC" id="2.7.7.108"/>
    </reaction>
</comment>
<dbReference type="EC" id="2.7.7.108" evidence="8"/>
<dbReference type="GO" id="GO:0070733">
    <property type="term" value="F:AMPylase activity"/>
    <property type="evidence" value="ECO:0007669"/>
    <property type="project" value="UniProtKB-EC"/>
</dbReference>
<evidence type="ECO:0000256" key="1">
    <source>
        <dbReference type="ARBA" id="ARBA00009747"/>
    </source>
</evidence>
<feature type="active site" description="Proton acceptor" evidence="8">
    <location>
        <position position="290"/>
    </location>
</feature>
<dbReference type="PATRIC" id="fig|754477.3.peg.2456"/>
<evidence type="ECO:0000256" key="3">
    <source>
        <dbReference type="ARBA" id="ARBA00022695"/>
    </source>
</evidence>
<keyword evidence="5 8" id="KW-0547">Nucleotide-binding</keyword>
<evidence type="ECO:0000256" key="2">
    <source>
        <dbReference type="ARBA" id="ARBA00022679"/>
    </source>
</evidence>
<dbReference type="HAMAP" id="MF_00692">
    <property type="entry name" value="SelO"/>
    <property type="match status" value="1"/>
</dbReference>
<feature type="binding site" evidence="8">
    <location>
        <position position="213"/>
    </location>
    <ligand>
        <name>ATP</name>
        <dbReference type="ChEBI" id="CHEBI:30616"/>
    </ligand>
</feature>
<evidence type="ECO:0000313" key="10">
    <source>
        <dbReference type="Proteomes" id="UP000009145"/>
    </source>
</evidence>
<dbReference type="eggNOG" id="COG0397">
    <property type="taxonomic scope" value="Bacteria"/>
</dbReference>
<comment type="catalytic activity">
    <reaction evidence="8">
        <text>L-seryl-[protein] + UTP = O-(5'-uridylyl)-L-seryl-[protein] + diphosphate</text>
        <dbReference type="Rhea" id="RHEA:64604"/>
        <dbReference type="Rhea" id="RHEA-COMP:9863"/>
        <dbReference type="Rhea" id="RHEA-COMP:16635"/>
        <dbReference type="ChEBI" id="CHEBI:29999"/>
        <dbReference type="ChEBI" id="CHEBI:33019"/>
        <dbReference type="ChEBI" id="CHEBI:46398"/>
        <dbReference type="ChEBI" id="CHEBI:156051"/>
    </reaction>
</comment>
<dbReference type="PANTHER" id="PTHR32057:SF14">
    <property type="entry name" value="PROTEIN ADENYLYLTRANSFERASE SELO, MITOCHONDRIAL"/>
    <property type="match status" value="1"/>
</dbReference>
<dbReference type="KEGG" id="mec:Q7C_2498"/>
<gene>
    <name evidence="8" type="primary">ydiU</name>
    <name evidence="8" type="synonym">selO</name>
    <name evidence="9" type="ordered locus">Q7C_2498</name>
</gene>
<feature type="binding site" evidence="8">
    <location>
        <position position="120"/>
    </location>
    <ligand>
        <name>ATP</name>
        <dbReference type="ChEBI" id="CHEBI:30616"/>
    </ligand>
</feature>
<comment type="catalytic activity">
    <reaction evidence="8">
        <text>L-histidyl-[protein] + UTP = N(tele)-(5'-uridylyl)-L-histidyl-[protein] + diphosphate</text>
        <dbReference type="Rhea" id="RHEA:83891"/>
        <dbReference type="Rhea" id="RHEA-COMP:9745"/>
        <dbReference type="Rhea" id="RHEA-COMP:20239"/>
        <dbReference type="ChEBI" id="CHEBI:29979"/>
        <dbReference type="ChEBI" id="CHEBI:33019"/>
        <dbReference type="ChEBI" id="CHEBI:46398"/>
        <dbReference type="ChEBI" id="CHEBI:233474"/>
    </reaction>
</comment>
<comment type="catalytic activity">
    <reaction evidence="8">
        <text>L-tyrosyl-[protein] + ATP = O-(5'-adenylyl)-L-tyrosyl-[protein] + diphosphate</text>
        <dbReference type="Rhea" id="RHEA:54288"/>
        <dbReference type="Rhea" id="RHEA-COMP:10136"/>
        <dbReference type="Rhea" id="RHEA-COMP:13846"/>
        <dbReference type="ChEBI" id="CHEBI:30616"/>
        <dbReference type="ChEBI" id="CHEBI:33019"/>
        <dbReference type="ChEBI" id="CHEBI:46858"/>
        <dbReference type="ChEBI" id="CHEBI:83624"/>
        <dbReference type="EC" id="2.7.7.108"/>
    </reaction>
</comment>
<dbReference type="GO" id="GO:0000287">
    <property type="term" value="F:magnesium ion binding"/>
    <property type="evidence" value="ECO:0007669"/>
    <property type="project" value="UniProtKB-UniRule"/>
</dbReference>
<reference evidence="9 10" key="1">
    <citation type="journal article" date="2012" name="J. Bacteriol.">
        <title>Complete genome sequences of Methylophaga sp. strain JAM1 and Methylophaga sp. strain JAM7.</title>
        <authorList>
            <person name="Villeneuve C."/>
            <person name="Martineau C."/>
            <person name="Mauffrey F."/>
            <person name="Villemur R."/>
        </authorList>
    </citation>
    <scope>NUCLEOTIDE SEQUENCE [LARGE SCALE GENOMIC DNA]</scope>
    <source>
        <strain evidence="9 10">JAM7</strain>
    </source>
</reference>
<dbReference type="PANTHER" id="PTHR32057">
    <property type="entry name" value="PROTEIN ADENYLYLTRANSFERASE SELO, MITOCHONDRIAL"/>
    <property type="match status" value="1"/>
</dbReference>
<keyword evidence="6 8" id="KW-0067">ATP-binding</keyword>
<dbReference type="STRING" id="754477.Q7C_2498"/>
<keyword evidence="8" id="KW-0464">Manganese</keyword>
<name>I1YL30_METFJ</name>